<comment type="similarity">
    <text evidence="2">Belongs to the binding-protein-dependent transport system permease family. FecCD subfamily.</text>
</comment>
<keyword evidence="6 8" id="KW-1133">Transmembrane helix</keyword>
<dbReference type="InterPro" id="IPR000522">
    <property type="entry name" value="ABC_transptr_permease_BtuC"/>
</dbReference>
<keyword evidence="7 8" id="KW-0472">Membrane</keyword>
<dbReference type="Pfam" id="PF01032">
    <property type="entry name" value="FecCD"/>
    <property type="match status" value="1"/>
</dbReference>
<keyword evidence="4" id="KW-1003">Cell membrane</keyword>
<feature type="transmembrane region" description="Helical" evidence="8">
    <location>
        <begin position="165"/>
        <end position="188"/>
    </location>
</feature>
<gene>
    <name evidence="9" type="ORF">RYS15_11930</name>
</gene>
<feature type="transmembrane region" description="Helical" evidence="8">
    <location>
        <begin position="293"/>
        <end position="313"/>
    </location>
</feature>
<comment type="subcellular location">
    <subcellularLocation>
        <location evidence="1">Cell membrane</location>
        <topology evidence="1">Multi-pass membrane protein</topology>
    </subcellularLocation>
</comment>
<organism evidence="9 10">
    <name type="scientific">Marinobacter xestospongiae</name>
    <dbReference type="NCBI Taxonomy" id="994319"/>
    <lineage>
        <taxon>Bacteria</taxon>
        <taxon>Pseudomonadati</taxon>
        <taxon>Pseudomonadota</taxon>
        <taxon>Gammaproteobacteria</taxon>
        <taxon>Pseudomonadales</taxon>
        <taxon>Marinobacteraceae</taxon>
        <taxon>Marinobacter</taxon>
    </lineage>
</organism>
<name>A0ABU3VYQ1_9GAMM</name>
<feature type="transmembrane region" description="Helical" evidence="8">
    <location>
        <begin position="135"/>
        <end position="153"/>
    </location>
</feature>
<evidence type="ECO:0000256" key="7">
    <source>
        <dbReference type="ARBA" id="ARBA00023136"/>
    </source>
</evidence>
<dbReference type="CDD" id="cd06550">
    <property type="entry name" value="TM_ABC_iron-siderophores_like"/>
    <property type="match status" value="1"/>
</dbReference>
<proteinExistence type="inferred from homology"/>
<keyword evidence="10" id="KW-1185">Reference proteome</keyword>
<feature type="transmembrane region" description="Helical" evidence="8">
    <location>
        <begin position="254"/>
        <end position="281"/>
    </location>
</feature>
<evidence type="ECO:0000256" key="3">
    <source>
        <dbReference type="ARBA" id="ARBA00022448"/>
    </source>
</evidence>
<dbReference type="EMBL" id="JAWIIJ010000007">
    <property type="protein sequence ID" value="MDV2079399.1"/>
    <property type="molecule type" value="Genomic_DNA"/>
</dbReference>
<keyword evidence="5 8" id="KW-0812">Transmembrane</keyword>
<dbReference type="Proteomes" id="UP001269819">
    <property type="component" value="Unassembled WGS sequence"/>
</dbReference>
<feature type="transmembrane region" description="Helical" evidence="8">
    <location>
        <begin position="110"/>
        <end position="129"/>
    </location>
</feature>
<feature type="transmembrane region" description="Helical" evidence="8">
    <location>
        <begin position="325"/>
        <end position="342"/>
    </location>
</feature>
<sequence>MIRHRSARRVWSPLGRAILVCPRSLLVTFVLLLISAGLVLVSLSIGRVDVGLWQLLQILSGAGDGDLTERVVLGIRLPRGLTAVCVGAALGVSGAVFQSVSRNALGSPDIIGFTTGAATGAIAQIVFFGQQAAGVMLAAMAGGLLTSVLVYFLAVQGRVVGSYRLVLVGIGIGSILSAVNGLLLVKGSLDNAVTANLWLAGSLSARNWGHLLPVLAGCLVLIPMTLLFARQLHLLEMGDDLAAQLGIRVERIRLLMVIFAVLLAALATGAAGPIAFIALAAPQLVRRLLPAGRLPVMAAAAMGACLLVFADVLTQMLPVEAALPIGRMTGVVGGLYLLWLLSRTRSI</sequence>
<evidence type="ECO:0000313" key="9">
    <source>
        <dbReference type="EMBL" id="MDV2079399.1"/>
    </source>
</evidence>
<dbReference type="Gene3D" id="1.10.3470.10">
    <property type="entry name" value="ABC transporter involved in vitamin B12 uptake, BtuC"/>
    <property type="match status" value="1"/>
</dbReference>
<dbReference type="PANTHER" id="PTHR30472:SF24">
    <property type="entry name" value="FERRIC ENTEROBACTIN TRANSPORT SYSTEM PERMEASE PROTEIN FEPG"/>
    <property type="match status" value="1"/>
</dbReference>
<feature type="transmembrane region" description="Helical" evidence="8">
    <location>
        <begin position="208"/>
        <end position="229"/>
    </location>
</feature>
<evidence type="ECO:0000256" key="5">
    <source>
        <dbReference type="ARBA" id="ARBA00022692"/>
    </source>
</evidence>
<feature type="transmembrane region" description="Helical" evidence="8">
    <location>
        <begin position="20"/>
        <end position="45"/>
    </location>
</feature>
<keyword evidence="3" id="KW-0813">Transport</keyword>
<evidence type="ECO:0000256" key="1">
    <source>
        <dbReference type="ARBA" id="ARBA00004651"/>
    </source>
</evidence>
<evidence type="ECO:0000256" key="8">
    <source>
        <dbReference type="SAM" id="Phobius"/>
    </source>
</evidence>
<evidence type="ECO:0000256" key="2">
    <source>
        <dbReference type="ARBA" id="ARBA00007935"/>
    </source>
</evidence>
<evidence type="ECO:0000256" key="6">
    <source>
        <dbReference type="ARBA" id="ARBA00022989"/>
    </source>
</evidence>
<dbReference type="RefSeq" id="WP_316973958.1">
    <property type="nucleotide sequence ID" value="NZ_JAWIIJ010000007.1"/>
</dbReference>
<accession>A0ABU3VYQ1</accession>
<evidence type="ECO:0000256" key="4">
    <source>
        <dbReference type="ARBA" id="ARBA00022475"/>
    </source>
</evidence>
<feature type="transmembrane region" description="Helical" evidence="8">
    <location>
        <begin position="80"/>
        <end position="98"/>
    </location>
</feature>
<evidence type="ECO:0000313" key="10">
    <source>
        <dbReference type="Proteomes" id="UP001269819"/>
    </source>
</evidence>
<reference evidence="9 10" key="1">
    <citation type="submission" date="2023-10" db="EMBL/GenBank/DDBJ databases">
        <title>Characteristics and mechanism of a salt-tolerant marine origin heterotrophic nitrifying- aerobic denitrifying bacteria Marinobacter xestospongiae HN1.</title>
        <authorList>
            <person name="Qi R."/>
        </authorList>
    </citation>
    <scope>NUCLEOTIDE SEQUENCE [LARGE SCALE GENOMIC DNA]</scope>
    <source>
        <strain evidence="9 10">HN1</strain>
    </source>
</reference>
<protein>
    <submittedName>
        <fullName evidence="9">Iron chelate uptake ABC transporter family permease subunit</fullName>
    </submittedName>
</protein>
<dbReference type="InterPro" id="IPR037294">
    <property type="entry name" value="ABC_BtuC-like"/>
</dbReference>
<dbReference type="PANTHER" id="PTHR30472">
    <property type="entry name" value="FERRIC ENTEROBACTIN TRANSPORT SYSTEM PERMEASE PROTEIN"/>
    <property type="match status" value="1"/>
</dbReference>
<comment type="caution">
    <text evidence="9">The sequence shown here is derived from an EMBL/GenBank/DDBJ whole genome shotgun (WGS) entry which is preliminary data.</text>
</comment>
<dbReference type="SUPFAM" id="SSF81345">
    <property type="entry name" value="ABC transporter involved in vitamin B12 uptake, BtuC"/>
    <property type="match status" value="1"/>
</dbReference>